<evidence type="ECO:0000256" key="1">
    <source>
        <dbReference type="ARBA" id="ARBA00004871"/>
    </source>
</evidence>
<keyword evidence="4 8" id="KW-0521">NADP</keyword>
<evidence type="ECO:0000256" key="4">
    <source>
        <dbReference type="ARBA" id="ARBA00022857"/>
    </source>
</evidence>
<reference evidence="12" key="1">
    <citation type="submission" date="2018-09" db="EMBL/GenBank/DDBJ databases">
        <authorList>
            <person name="Manzano-Marin A."/>
            <person name="Manzano-Marin A."/>
        </authorList>
    </citation>
    <scope>NUCLEOTIDE SEQUENCE [LARGE SCALE GENOMIC DNA]</scope>
    <source>
        <strain evidence="12">BuCistrobi</strain>
    </source>
</reference>
<keyword evidence="6 8" id="KW-0057">Aromatic amino acid biosynthesis</keyword>
<dbReference type="PANTHER" id="PTHR21089:SF1">
    <property type="entry name" value="BIFUNCTIONAL 3-DEHYDROQUINATE DEHYDRATASE_SHIKIMATE DEHYDROGENASE, CHLOROPLASTIC"/>
    <property type="match status" value="1"/>
</dbReference>
<evidence type="ECO:0000256" key="6">
    <source>
        <dbReference type="ARBA" id="ARBA00023141"/>
    </source>
</evidence>
<evidence type="ECO:0000256" key="3">
    <source>
        <dbReference type="ARBA" id="ARBA00022605"/>
    </source>
</evidence>
<dbReference type="GO" id="GO:0009423">
    <property type="term" value="P:chorismate biosynthetic process"/>
    <property type="evidence" value="ECO:0007669"/>
    <property type="project" value="UniProtKB-UniRule"/>
</dbReference>
<dbReference type="Gene3D" id="3.40.50.720">
    <property type="entry name" value="NAD(P)-binding Rossmann-like Domain"/>
    <property type="match status" value="1"/>
</dbReference>
<dbReference type="InterPro" id="IPR036291">
    <property type="entry name" value="NAD(P)-bd_dom_sf"/>
</dbReference>
<dbReference type="NCBIfam" id="TIGR00507">
    <property type="entry name" value="aroE"/>
    <property type="match status" value="1"/>
</dbReference>
<organism evidence="11 12">
    <name type="scientific">Buchnera aphidicola</name>
    <name type="common">Cinara strobi</name>
    <dbReference type="NCBI Taxonomy" id="1921549"/>
    <lineage>
        <taxon>Bacteria</taxon>
        <taxon>Pseudomonadati</taxon>
        <taxon>Pseudomonadota</taxon>
        <taxon>Gammaproteobacteria</taxon>
        <taxon>Enterobacterales</taxon>
        <taxon>Erwiniaceae</taxon>
        <taxon>Buchnera</taxon>
    </lineage>
</organism>
<comment type="similarity">
    <text evidence="8">Belongs to the shikimate dehydrogenase family.</text>
</comment>
<comment type="subunit">
    <text evidence="8">Homodimer.</text>
</comment>
<dbReference type="PANTHER" id="PTHR21089">
    <property type="entry name" value="SHIKIMATE DEHYDROGENASE"/>
    <property type="match status" value="1"/>
</dbReference>
<name>A0A3B1DLE1_9GAMM</name>
<dbReference type="GO" id="GO:0004764">
    <property type="term" value="F:shikimate 3-dehydrogenase (NADP+) activity"/>
    <property type="evidence" value="ECO:0007669"/>
    <property type="project" value="UniProtKB-UniRule"/>
</dbReference>
<evidence type="ECO:0000256" key="2">
    <source>
        <dbReference type="ARBA" id="ARBA00012962"/>
    </source>
</evidence>
<dbReference type="AlphaFoldDB" id="A0A3B1DLE1"/>
<evidence type="ECO:0000256" key="8">
    <source>
        <dbReference type="HAMAP-Rule" id="MF_00222"/>
    </source>
</evidence>
<dbReference type="CDD" id="cd01065">
    <property type="entry name" value="NAD_bind_Shikimate_DH"/>
    <property type="match status" value="1"/>
</dbReference>
<dbReference type="Gene3D" id="3.40.50.10860">
    <property type="entry name" value="Leucine Dehydrogenase, chain A, domain 1"/>
    <property type="match status" value="1"/>
</dbReference>
<dbReference type="RefSeq" id="WP_158349181.1">
    <property type="nucleotide sequence ID" value="NZ_LR025085.1"/>
</dbReference>
<gene>
    <name evidence="8 11" type="primary">aroE</name>
    <name evidence="11" type="ORF">BUCINSTRO3249_0323</name>
</gene>
<accession>A0A3B1DLE1</accession>
<dbReference type="NCBIfam" id="NF001310">
    <property type="entry name" value="PRK00258.1-2"/>
    <property type="match status" value="1"/>
</dbReference>
<dbReference type="OrthoDB" id="9776868at2"/>
<keyword evidence="5 8" id="KW-0560">Oxidoreductase</keyword>
<dbReference type="GO" id="GO:0008652">
    <property type="term" value="P:amino acid biosynthetic process"/>
    <property type="evidence" value="ECO:0007669"/>
    <property type="project" value="UniProtKB-KW"/>
</dbReference>
<evidence type="ECO:0000256" key="7">
    <source>
        <dbReference type="ARBA" id="ARBA00049442"/>
    </source>
</evidence>
<dbReference type="InterPro" id="IPR022893">
    <property type="entry name" value="Shikimate_DH_fam"/>
</dbReference>
<evidence type="ECO:0000256" key="5">
    <source>
        <dbReference type="ARBA" id="ARBA00023002"/>
    </source>
</evidence>
<keyword evidence="3 8" id="KW-0028">Amino-acid biosynthesis</keyword>
<feature type="binding site" evidence="8">
    <location>
        <position position="223"/>
    </location>
    <ligand>
        <name>shikimate</name>
        <dbReference type="ChEBI" id="CHEBI:36208"/>
    </ligand>
</feature>
<sequence>MLPFQGINNSYSIALFGNPVKHSLSPVIHENFSKEIKIKYHYNIFLCNELNFFRKVTKFFNQGGLGCNITVPFKKKSFCIPSKYTKRVKVSHSINTLVKREDNSILGDNTDGIGLIYDLKRLAFLKKNTCVLLLGAGGAACSIIFHLLKEKCCIFILNRTVSKSIELVKRFKVFGKIFIFSDFLYHKNFDIIINSTSCGLYGSIPLFPENLVLPSTKCYDLSYSKTLSLTPFLKFCKHLGSKNISDGFGMLVAQAAYSCYLWFNILPDINKNIFNFKHSK</sequence>
<evidence type="ECO:0000259" key="10">
    <source>
        <dbReference type="Pfam" id="PF08501"/>
    </source>
</evidence>
<feature type="binding site" evidence="8">
    <location>
        <begin position="23"/>
        <end position="25"/>
    </location>
    <ligand>
        <name>shikimate</name>
        <dbReference type="ChEBI" id="CHEBI:36208"/>
    </ligand>
</feature>
<dbReference type="HAMAP" id="MF_00222">
    <property type="entry name" value="Shikimate_DH_AroE"/>
    <property type="match status" value="1"/>
</dbReference>
<dbReference type="GO" id="GO:0009073">
    <property type="term" value="P:aromatic amino acid family biosynthetic process"/>
    <property type="evidence" value="ECO:0007669"/>
    <property type="project" value="UniProtKB-KW"/>
</dbReference>
<dbReference type="Pfam" id="PF08501">
    <property type="entry name" value="Shikimate_dh_N"/>
    <property type="match status" value="1"/>
</dbReference>
<evidence type="ECO:0000313" key="11">
    <source>
        <dbReference type="EMBL" id="VAX76768.1"/>
    </source>
</evidence>
<dbReference type="Pfam" id="PF01488">
    <property type="entry name" value="Shikimate_DH"/>
    <property type="match status" value="1"/>
</dbReference>
<dbReference type="STRING" id="1921549.GCA_900128825_00324"/>
<dbReference type="InterPro" id="IPR006151">
    <property type="entry name" value="Shikm_DH/Glu-tRNA_Rdtase"/>
</dbReference>
<feature type="binding site" evidence="8">
    <location>
        <position position="254"/>
    </location>
    <ligand>
        <name>shikimate</name>
        <dbReference type="ChEBI" id="CHEBI:36208"/>
    </ligand>
</feature>
<dbReference type="SUPFAM" id="SSF53223">
    <property type="entry name" value="Aminoacid dehydrogenase-like, N-terminal domain"/>
    <property type="match status" value="1"/>
</dbReference>
<dbReference type="InterPro" id="IPR013708">
    <property type="entry name" value="Shikimate_DH-bd_N"/>
</dbReference>
<dbReference type="GO" id="GO:0050661">
    <property type="term" value="F:NADP binding"/>
    <property type="evidence" value="ECO:0007669"/>
    <property type="project" value="InterPro"/>
</dbReference>
<feature type="binding site" evidence="8">
    <location>
        <position position="95"/>
    </location>
    <ligand>
        <name>shikimate</name>
        <dbReference type="ChEBI" id="CHEBI:36208"/>
    </ligand>
</feature>
<dbReference type="GO" id="GO:0005829">
    <property type="term" value="C:cytosol"/>
    <property type="evidence" value="ECO:0007669"/>
    <property type="project" value="TreeGrafter"/>
</dbReference>
<dbReference type="InterPro" id="IPR046346">
    <property type="entry name" value="Aminoacid_DH-like_N_sf"/>
</dbReference>
<dbReference type="UniPathway" id="UPA00053">
    <property type="reaction ID" value="UER00087"/>
</dbReference>
<feature type="binding site" evidence="8">
    <location>
        <position position="221"/>
    </location>
    <ligand>
        <name>NADP(+)</name>
        <dbReference type="ChEBI" id="CHEBI:58349"/>
    </ligand>
</feature>
<feature type="binding site" evidence="8">
    <location>
        <begin position="135"/>
        <end position="139"/>
    </location>
    <ligand>
        <name>NADP(+)</name>
        <dbReference type="ChEBI" id="CHEBI:58349"/>
    </ligand>
</feature>
<dbReference type="InterPro" id="IPR011342">
    <property type="entry name" value="Shikimate_DH"/>
</dbReference>
<dbReference type="EMBL" id="LR025085">
    <property type="protein sequence ID" value="VAX76768.1"/>
    <property type="molecule type" value="Genomic_DNA"/>
</dbReference>
<dbReference type="GO" id="GO:0019632">
    <property type="term" value="P:shikimate metabolic process"/>
    <property type="evidence" value="ECO:0007669"/>
    <property type="project" value="InterPro"/>
</dbReference>
<comment type="catalytic activity">
    <reaction evidence="7 8">
        <text>shikimate + NADP(+) = 3-dehydroshikimate + NADPH + H(+)</text>
        <dbReference type="Rhea" id="RHEA:17737"/>
        <dbReference type="ChEBI" id="CHEBI:15378"/>
        <dbReference type="ChEBI" id="CHEBI:16630"/>
        <dbReference type="ChEBI" id="CHEBI:36208"/>
        <dbReference type="ChEBI" id="CHEBI:57783"/>
        <dbReference type="ChEBI" id="CHEBI:58349"/>
        <dbReference type="EC" id="1.1.1.25"/>
    </reaction>
</comment>
<feature type="binding site" evidence="8">
    <location>
        <position position="247"/>
    </location>
    <ligand>
        <name>NADP(+)</name>
        <dbReference type="ChEBI" id="CHEBI:58349"/>
    </ligand>
</feature>
<evidence type="ECO:0000259" key="9">
    <source>
        <dbReference type="Pfam" id="PF01488"/>
    </source>
</evidence>
<feature type="binding site" evidence="8">
    <location>
        <position position="111"/>
    </location>
    <ligand>
        <name>shikimate</name>
        <dbReference type="ChEBI" id="CHEBI:36208"/>
    </ligand>
</feature>
<comment type="caution">
    <text evidence="8">Lacks conserved residue(s) required for the propagation of feature annotation.</text>
</comment>
<comment type="pathway">
    <text evidence="1 8">Metabolic intermediate biosynthesis; chorismate biosynthesis; chorismate from D-erythrose 4-phosphate and phosphoenolpyruvate: step 4/7.</text>
</comment>
<feature type="binding site" evidence="8">
    <location>
        <begin position="158"/>
        <end position="163"/>
    </location>
    <ligand>
        <name>NADP(+)</name>
        <dbReference type="ChEBI" id="CHEBI:58349"/>
    </ligand>
</feature>
<protein>
    <recommendedName>
        <fullName evidence="2 8">Shikimate dehydrogenase (NADP(+))</fullName>
        <shortName evidence="8">SDH</shortName>
        <ecNumber evidence="2 8">1.1.1.25</ecNumber>
    </recommendedName>
</protein>
<feature type="domain" description="Shikimate dehydrogenase substrate binding N-terminal" evidence="10">
    <location>
        <begin position="15"/>
        <end position="97"/>
    </location>
</feature>
<feature type="domain" description="Quinate/shikimate 5-dehydrogenase/glutamyl-tRNA reductase" evidence="9">
    <location>
        <begin position="128"/>
        <end position="197"/>
    </location>
</feature>
<feature type="binding site" evidence="8">
    <location>
        <position position="70"/>
    </location>
    <ligand>
        <name>shikimate</name>
        <dbReference type="ChEBI" id="CHEBI:36208"/>
    </ligand>
</feature>
<evidence type="ECO:0000313" key="12">
    <source>
        <dbReference type="Proteomes" id="UP000271849"/>
    </source>
</evidence>
<dbReference type="EC" id="1.1.1.25" evidence="2 8"/>
<proteinExistence type="inferred from homology"/>
<dbReference type="Proteomes" id="UP000271849">
    <property type="component" value="Chromosome"/>
</dbReference>
<feature type="active site" description="Proton acceptor" evidence="8">
    <location>
        <position position="74"/>
    </location>
</feature>
<comment type="function">
    <text evidence="8">Involved in the biosynthesis of the chorismate, which leads to the biosynthesis of aromatic amino acids. Catalyzes the reversible NADPH linked reduction of 3-dehydroshikimate (DHSA) to yield shikimate (SA).</text>
</comment>
<dbReference type="SUPFAM" id="SSF51735">
    <property type="entry name" value="NAD(P)-binding Rossmann-fold domains"/>
    <property type="match status" value="1"/>
</dbReference>